<dbReference type="InterPro" id="IPR017585">
    <property type="entry name" value="SAF_FlgA"/>
</dbReference>
<keyword evidence="6" id="KW-0969">Cilium</keyword>
<protein>
    <recommendedName>
        <fullName evidence="4">Flagella basal body P-ring formation protein FlgA</fullName>
    </recommendedName>
</protein>
<keyword evidence="7" id="KW-1185">Reference proteome</keyword>
<dbReference type="NCBIfam" id="TIGR03170">
    <property type="entry name" value="flgA_cterm"/>
    <property type="match status" value="1"/>
</dbReference>
<keyword evidence="2 4" id="KW-0732">Signal</keyword>
<keyword evidence="6" id="KW-0282">Flagellum</keyword>
<keyword evidence="4" id="KW-1005">Bacterial flagellum biogenesis</keyword>
<dbReference type="Gene3D" id="2.30.30.760">
    <property type="match status" value="1"/>
</dbReference>
<dbReference type="GO" id="GO:0044780">
    <property type="term" value="P:bacterial-type flagellum assembly"/>
    <property type="evidence" value="ECO:0007669"/>
    <property type="project" value="InterPro"/>
</dbReference>
<keyword evidence="3 4" id="KW-0574">Periplasm</keyword>
<name>A0A6L6JGA7_9RHOB</name>
<comment type="similarity">
    <text evidence="4">Belongs to the FlgA family.</text>
</comment>
<comment type="subcellular location">
    <subcellularLocation>
        <location evidence="1 4">Periplasm</location>
    </subcellularLocation>
</comment>
<feature type="signal peptide" evidence="4">
    <location>
        <begin position="1"/>
        <end position="18"/>
    </location>
</feature>
<dbReference type="InterPro" id="IPR013974">
    <property type="entry name" value="SAF"/>
</dbReference>
<evidence type="ECO:0000313" key="6">
    <source>
        <dbReference type="EMBL" id="MTH78911.1"/>
    </source>
</evidence>
<dbReference type="OrthoDB" id="7619725at2"/>
<dbReference type="AlphaFoldDB" id="A0A6L6JGA7"/>
<evidence type="ECO:0000256" key="2">
    <source>
        <dbReference type="ARBA" id="ARBA00022729"/>
    </source>
</evidence>
<feature type="chain" id="PRO_5027147876" description="Flagella basal body P-ring formation protein FlgA" evidence="4">
    <location>
        <begin position="19"/>
        <end position="139"/>
    </location>
</feature>
<evidence type="ECO:0000259" key="5">
    <source>
        <dbReference type="SMART" id="SM00858"/>
    </source>
</evidence>
<proteinExistence type="inferred from homology"/>
<feature type="domain" description="SAF" evidence="5">
    <location>
        <begin position="18"/>
        <end position="75"/>
    </location>
</feature>
<dbReference type="Gene3D" id="3.90.1210.10">
    <property type="entry name" value="Antifreeze-like/N-acetylneuraminic acid synthase C-terminal domain"/>
    <property type="match status" value="1"/>
</dbReference>
<gene>
    <name evidence="6" type="primary">flgA</name>
    <name evidence="6" type="ORF">GL286_14360</name>
</gene>
<evidence type="ECO:0000313" key="7">
    <source>
        <dbReference type="Proteomes" id="UP000478183"/>
    </source>
</evidence>
<evidence type="ECO:0000256" key="3">
    <source>
        <dbReference type="ARBA" id="ARBA00022764"/>
    </source>
</evidence>
<dbReference type="GO" id="GO:0042597">
    <property type="term" value="C:periplasmic space"/>
    <property type="evidence" value="ECO:0007669"/>
    <property type="project" value="UniProtKB-SubCell"/>
</dbReference>
<reference evidence="6 7" key="1">
    <citation type="submission" date="2019-11" db="EMBL/GenBank/DDBJ databases">
        <authorList>
            <person name="Dong K."/>
        </authorList>
    </citation>
    <scope>NUCLEOTIDE SEQUENCE [LARGE SCALE GENOMIC DNA]</scope>
    <source>
        <strain evidence="6 7">NBRC 111993</strain>
    </source>
</reference>
<dbReference type="Proteomes" id="UP000478183">
    <property type="component" value="Unassembled WGS sequence"/>
</dbReference>
<comment type="caution">
    <text evidence="6">The sequence shown here is derived from an EMBL/GenBank/DDBJ whole genome shotgun (WGS) entry which is preliminary data.</text>
</comment>
<dbReference type="PANTHER" id="PTHR36307">
    <property type="entry name" value="FLAGELLA BASAL BODY P-RING FORMATION PROTEIN FLGA"/>
    <property type="match status" value="1"/>
</dbReference>
<sequence length="139" mass="14824">MIRFFLAASLLCPISVQADALVAARTLRSGIVLSPEDIRIDPLANGNLSDPESIVGMELRVMISAGRPIERSYLAAPRIIVRNQTVTIAFERDALRIETEGRALSAGSVGEVIRVMNNASRTTLSGHIAADGTVVVSPN</sequence>
<comment type="function">
    <text evidence="4">Involved in the assembly process of the P-ring formation. It may associate with FlgF on the rod constituting a structure essential for the P-ring assembly or may act as a modulator protein for the P-ring assembly.</text>
</comment>
<evidence type="ECO:0000256" key="4">
    <source>
        <dbReference type="RuleBase" id="RU362063"/>
    </source>
</evidence>
<keyword evidence="6" id="KW-0966">Cell projection</keyword>
<dbReference type="EMBL" id="WMIE01000009">
    <property type="protein sequence ID" value="MTH78911.1"/>
    <property type="molecule type" value="Genomic_DNA"/>
</dbReference>
<evidence type="ECO:0000256" key="1">
    <source>
        <dbReference type="ARBA" id="ARBA00004418"/>
    </source>
</evidence>
<dbReference type="SMART" id="SM00858">
    <property type="entry name" value="SAF"/>
    <property type="match status" value="1"/>
</dbReference>
<dbReference type="InterPro" id="IPR039246">
    <property type="entry name" value="Flagellar_FlgA"/>
</dbReference>
<dbReference type="PANTHER" id="PTHR36307:SF1">
    <property type="entry name" value="FLAGELLA BASAL BODY P-RING FORMATION PROTEIN FLGA"/>
    <property type="match status" value="1"/>
</dbReference>
<dbReference type="Pfam" id="PF13144">
    <property type="entry name" value="ChapFlgA"/>
    <property type="match status" value="1"/>
</dbReference>
<dbReference type="RefSeq" id="WP_155096272.1">
    <property type="nucleotide sequence ID" value="NZ_WMIE01000009.1"/>
</dbReference>
<dbReference type="CDD" id="cd11614">
    <property type="entry name" value="SAF_CpaB_FlgA_like"/>
    <property type="match status" value="1"/>
</dbReference>
<organism evidence="6 7">
    <name type="scientific">Paracoccus aestuariivivens</name>
    <dbReference type="NCBI Taxonomy" id="1820333"/>
    <lineage>
        <taxon>Bacteria</taxon>
        <taxon>Pseudomonadati</taxon>
        <taxon>Pseudomonadota</taxon>
        <taxon>Alphaproteobacteria</taxon>
        <taxon>Rhodobacterales</taxon>
        <taxon>Paracoccaceae</taxon>
        <taxon>Paracoccus</taxon>
    </lineage>
</organism>
<accession>A0A6L6JGA7</accession>